<dbReference type="SUPFAM" id="SSF56112">
    <property type="entry name" value="Protein kinase-like (PK-like)"/>
    <property type="match status" value="1"/>
</dbReference>
<comment type="caution">
    <text evidence="1">The sequence shown here is derived from an EMBL/GenBank/DDBJ whole genome shotgun (WGS) entry which is preliminary data.</text>
</comment>
<dbReference type="InterPro" id="IPR006748">
    <property type="entry name" value="NH2Glyco/OHUrea_AB-resist_kin"/>
</dbReference>
<dbReference type="OrthoDB" id="3638028at2"/>
<evidence type="ECO:0008006" key="3">
    <source>
        <dbReference type="Google" id="ProtNLM"/>
    </source>
</evidence>
<dbReference type="Gene3D" id="3.90.1200.10">
    <property type="match status" value="1"/>
</dbReference>
<proteinExistence type="predicted"/>
<evidence type="ECO:0000313" key="1">
    <source>
        <dbReference type="EMBL" id="TFD52955.1"/>
    </source>
</evidence>
<dbReference type="Proteomes" id="UP000297447">
    <property type="component" value="Unassembled WGS sequence"/>
</dbReference>
<gene>
    <name evidence="1" type="ORF">E3T55_05975</name>
</gene>
<reference evidence="1 2" key="1">
    <citation type="submission" date="2019-03" db="EMBL/GenBank/DDBJ databases">
        <title>Genomics of glacier-inhabiting Cryobacterium strains.</title>
        <authorList>
            <person name="Liu Q."/>
            <person name="Xin Y.-H."/>
        </authorList>
    </citation>
    <scope>NUCLEOTIDE SEQUENCE [LARGE SCALE GENOMIC DNA]</scope>
    <source>
        <strain evidence="1 2">Hh14</strain>
    </source>
</reference>
<name>A0A4R9A5X8_9MICO</name>
<dbReference type="InterPro" id="IPR011009">
    <property type="entry name" value="Kinase-like_dom_sf"/>
</dbReference>
<keyword evidence="2" id="KW-1185">Reference proteome</keyword>
<dbReference type="GO" id="GO:0019748">
    <property type="term" value="P:secondary metabolic process"/>
    <property type="evidence" value="ECO:0007669"/>
    <property type="project" value="InterPro"/>
</dbReference>
<dbReference type="RefSeq" id="WP_134518666.1">
    <property type="nucleotide sequence ID" value="NZ_SOHE01000025.1"/>
</dbReference>
<protein>
    <recommendedName>
        <fullName evidence="3">3'-kinase</fullName>
    </recommendedName>
</protein>
<dbReference type="AlphaFoldDB" id="A0A4R9A5X8"/>
<evidence type="ECO:0000313" key="2">
    <source>
        <dbReference type="Proteomes" id="UP000297447"/>
    </source>
</evidence>
<organism evidence="1 2">
    <name type="scientific">Cryobacterium frigoriphilum</name>
    <dbReference type="NCBI Taxonomy" id="1259150"/>
    <lineage>
        <taxon>Bacteria</taxon>
        <taxon>Bacillati</taxon>
        <taxon>Actinomycetota</taxon>
        <taxon>Actinomycetes</taxon>
        <taxon>Micrococcales</taxon>
        <taxon>Microbacteriaceae</taxon>
        <taxon>Cryobacterium</taxon>
    </lineage>
</organism>
<dbReference type="EMBL" id="SOHE01000025">
    <property type="protein sequence ID" value="TFD52955.1"/>
    <property type="molecule type" value="Genomic_DNA"/>
</dbReference>
<dbReference type="Pfam" id="PF04655">
    <property type="entry name" value="APH_6_hur"/>
    <property type="match status" value="1"/>
</dbReference>
<sequence length="279" mass="30700">MCEGSEVAKRYLRQWRVAPTGPAFSTSTSELIRGVRRNLPVMLKVARVDEEARGSALLEWWGGRGAVRVLKRDDTATLMLRATGPRELAQMAEYGSDAEASAALVQTVRTLHDRPPPEPSDGVPLVPLRQWFGELLDAKTDDPLMCTAAEFAQDLLSSTGPADERALHGDIHHGNVLDFGDGWAAIDPKGLFGHRAFDYANILCNPSLRTAAENLGARLDIISSEGDLDREVLAGWALAWCGLSLVWHQHDTCPSWHAEASRRVGEQLLRALAPEERHR</sequence>
<dbReference type="GO" id="GO:0016773">
    <property type="term" value="F:phosphotransferase activity, alcohol group as acceptor"/>
    <property type="evidence" value="ECO:0007669"/>
    <property type="project" value="InterPro"/>
</dbReference>
<accession>A0A4R9A5X8</accession>